<protein>
    <submittedName>
        <fullName evidence="2">Type II toxin-antitoxin system RelE/ParE family toxin</fullName>
    </submittedName>
</protein>
<accession>A0AAJ1AK00</accession>
<dbReference type="Pfam" id="PF05016">
    <property type="entry name" value="ParE_toxin"/>
    <property type="match status" value="1"/>
</dbReference>
<evidence type="ECO:0000313" key="3">
    <source>
        <dbReference type="Proteomes" id="UP001197609"/>
    </source>
</evidence>
<sequence length="123" mass="14494">MRYKVIIRPEAENDLKEAFSWYEDKRLGLGYDFLLQVDAALRFIERNPAVHSSGYKETRRHLTRRFPYKIIYLFEKGKITVLAVIHGKRSPELIKKRMDHYCPVIDRTITTGYSPHPPQSTQA</sequence>
<dbReference type="SUPFAM" id="SSF143011">
    <property type="entry name" value="RelE-like"/>
    <property type="match status" value="1"/>
</dbReference>
<dbReference type="Proteomes" id="UP001197609">
    <property type="component" value="Unassembled WGS sequence"/>
</dbReference>
<dbReference type="AlphaFoldDB" id="A0AAJ1AK00"/>
<organism evidence="2 3">
    <name type="scientific">Candidatus Methylomirabilis tolerans</name>
    <dbReference type="NCBI Taxonomy" id="3123416"/>
    <lineage>
        <taxon>Bacteria</taxon>
        <taxon>Candidatus Methylomirabilota</taxon>
        <taxon>Candidatus Methylomirabilia</taxon>
        <taxon>Candidatus Methylomirabilales</taxon>
        <taxon>Candidatus Methylomirabilaceae</taxon>
        <taxon>Candidatus Methylomirabilis</taxon>
    </lineage>
</organism>
<dbReference type="Gene3D" id="3.30.2310.20">
    <property type="entry name" value="RelE-like"/>
    <property type="match status" value="1"/>
</dbReference>
<reference evidence="2 3" key="1">
    <citation type="journal article" date="2021" name="bioRxiv">
        <title>Unraveling nitrogen, sulfur and carbon metabolic pathways and microbial community transcriptional responses to substrate deprivation and toxicity stresses in a bioreactor mimicking anoxic brackish coastal sediment conditions.</title>
        <authorList>
            <person name="Martins P.D."/>
            <person name="Echeveste M.J."/>
            <person name="Arshad A."/>
            <person name="Kurth J."/>
            <person name="Ouboter H."/>
            <person name="Jetten M.S.M."/>
            <person name="Welte C.U."/>
        </authorList>
    </citation>
    <scope>NUCLEOTIDE SEQUENCE [LARGE SCALE GENOMIC DNA]</scope>
    <source>
        <strain evidence="2">MAG_38</strain>
    </source>
</reference>
<gene>
    <name evidence="2" type="ORF">K8G79_11615</name>
</gene>
<dbReference type="InterPro" id="IPR007712">
    <property type="entry name" value="RelE/ParE_toxin"/>
</dbReference>
<evidence type="ECO:0000313" key="2">
    <source>
        <dbReference type="EMBL" id="MBZ0160762.1"/>
    </source>
</evidence>
<proteinExistence type="predicted"/>
<name>A0AAJ1AK00_9BACT</name>
<comment type="caution">
    <text evidence="2">The sequence shown here is derived from an EMBL/GenBank/DDBJ whole genome shotgun (WGS) entry which is preliminary data.</text>
</comment>
<keyword evidence="1" id="KW-1277">Toxin-antitoxin system</keyword>
<evidence type="ECO:0000256" key="1">
    <source>
        <dbReference type="ARBA" id="ARBA00022649"/>
    </source>
</evidence>
<dbReference type="InterPro" id="IPR035093">
    <property type="entry name" value="RelE/ParE_toxin_dom_sf"/>
</dbReference>
<dbReference type="EMBL" id="JAIOIU010000145">
    <property type="protein sequence ID" value="MBZ0160762.1"/>
    <property type="molecule type" value="Genomic_DNA"/>
</dbReference>